<protein>
    <submittedName>
        <fullName evidence="2">Uncharacterized protein</fullName>
    </submittedName>
</protein>
<organism evidence="2">
    <name type="scientific">Sesamum angustifolium</name>
    <dbReference type="NCBI Taxonomy" id="2727405"/>
    <lineage>
        <taxon>Eukaryota</taxon>
        <taxon>Viridiplantae</taxon>
        <taxon>Streptophyta</taxon>
        <taxon>Embryophyta</taxon>
        <taxon>Tracheophyta</taxon>
        <taxon>Spermatophyta</taxon>
        <taxon>Magnoliopsida</taxon>
        <taxon>eudicotyledons</taxon>
        <taxon>Gunneridae</taxon>
        <taxon>Pentapetalae</taxon>
        <taxon>asterids</taxon>
        <taxon>lamiids</taxon>
        <taxon>Lamiales</taxon>
        <taxon>Pedaliaceae</taxon>
        <taxon>Sesamum</taxon>
    </lineage>
</organism>
<evidence type="ECO:0000256" key="1">
    <source>
        <dbReference type="SAM" id="MobiDB-lite"/>
    </source>
</evidence>
<comment type="caution">
    <text evidence="2">The sequence shown here is derived from an EMBL/GenBank/DDBJ whole genome shotgun (WGS) entry which is preliminary data.</text>
</comment>
<dbReference type="EMBL" id="JACGWK010000003">
    <property type="protein sequence ID" value="KAL0364159.1"/>
    <property type="molecule type" value="Genomic_DNA"/>
</dbReference>
<dbReference type="AlphaFoldDB" id="A0AAW2Q8Q7"/>
<reference evidence="2" key="2">
    <citation type="journal article" date="2024" name="Plant">
        <title>Genomic evolution and insights into agronomic trait innovations of Sesamum species.</title>
        <authorList>
            <person name="Miao H."/>
            <person name="Wang L."/>
            <person name="Qu L."/>
            <person name="Liu H."/>
            <person name="Sun Y."/>
            <person name="Le M."/>
            <person name="Wang Q."/>
            <person name="Wei S."/>
            <person name="Zheng Y."/>
            <person name="Lin W."/>
            <person name="Duan Y."/>
            <person name="Cao H."/>
            <person name="Xiong S."/>
            <person name="Wang X."/>
            <person name="Wei L."/>
            <person name="Li C."/>
            <person name="Ma Q."/>
            <person name="Ju M."/>
            <person name="Zhao R."/>
            <person name="Li G."/>
            <person name="Mu C."/>
            <person name="Tian Q."/>
            <person name="Mei H."/>
            <person name="Zhang T."/>
            <person name="Gao T."/>
            <person name="Zhang H."/>
        </authorList>
    </citation>
    <scope>NUCLEOTIDE SEQUENCE</scope>
    <source>
        <strain evidence="2">G01</strain>
    </source>
</reference>
<feature type="compositionally biased region" description="Polar residues" evidence="1">
    <location>
        <begin position="79"/>
        <end position="95"/>
    </location>
</feature>
<accession>A0AAW2Q8Q7</accession>
<reference evidence="2" key="1">
    <citation type="submission" date="2020-06" db="EMBL/GenBank/DDBJ databases">
        <authorList>
            <person name="Li T."/>
            <person name="Hu X."/>
            <person name="Zhang T."/>
            <person name="Song X."/>
            <person name="Zhang H."/>
            <person name="Dai N."/>
            <person name="Sheng W."/>
            <person name="Hou X."/>
            <person name="Wei L."/>
        </authorList>
    </citation>
    <scope>NUCLEOTIDE SEQUENCE</scope>
    <source>
        <strain evidence="2">G01</strain>
        <tissue evidence="2">Leaf</tissue>
    </source>
</reference>
<sequence>MLVNQSAPEAVVVETTTPEVKVDSDPFLCGYVSDSPASGLSLWHFMNEFYGSDSDVDSVLSFTDIPSFGKKITVVNFGNSPSAKSESPTSTTASNGIPLKKIA</sequence>
<feature type="region of interest" description="Disordered" evidence="1">
    <location>
        <begin position="79"/>
        <end position="103"/>
    </location>
</feature>
<proteinExistence type="predicted"/>
<gene>
    <name evidence="2" type="ORF">Sangu_0513500</name>
</gene>
<evidence type="ECO:0000313" key="2">
    <source>
        <dbReference type="EMBL" id="KAL0364159.1"/>
    </source>
</evidence>
<name>A0AAW2Q8Q7_9LAMI</name>